<protein>
    <submittedName>
        <fullName evidence="2">CU044_2847 family protein</fullName>
    </submittedName>
</protein>
<keyword evidence="3" id="KW-1185">Reference proteome</keyword>
<proteinExistence type="predicted"/>
<reference evidence="3" key="1">
    <citation type="journal article" date="2019" name="Int. J. Syst. Evol. Microbiol.">
        <title>The Global Catalogue of Microorganisms (GCM) 10K type strain sequencing project: providing services to taxonomists for standard genome sequencing and annotation.</title>
        <authorList>
            <consortium name="The Broad Institute Genomics Platform"/>
            <consortium name="The Broad Institute Genome Sequencing Center for Infectious Disease"/>
            <person name="Wu L."/>
            <person name="Ma J."/>
        </authorList>
    </citation>
    <scope>NUCLEOTIDE SEQUENCE [LARGE SCALE GENOMIC DNA]</scope>
    <source>
        <strain evidence="3">CGMCC 4.7400</strain>
    </source>
</reference>
<gene>
    <name evidence="2" type="ORF">ACFQZ6_12700</name>
</gene>
<sequence>MLDDATTVRFEIEPTNDFQPVSADGVAGRVQEAVRPAVQAARIVMQKVAEVAPSEVQVKFGIKVNGTTNWIVAKTGVDANFEVTLTWKPDGSSSAAA</sequence>
<comment type="caution">
    <text evidence="2">The sequence shown here is derived from an EMBL/GenBank/DDBJ whole genome shotgun (WGS) entry which is preliminary data.</text>
</comment>
<dbReference type="Pfam" id="PF19493">
    <property type="entry name" value="Trypco1"/>
    <property type="match status" value="1"/>
</dbReference>
<organism evidence="2 3">
    <name type="scientific">Streptomyces flavalbus</name>
    <dbReference type="NCBI Taxonomy" id="2665155"/>
    <lineage>
        <taxon>Bacteria</taxon>
        <taxon>Bacillati</taxon>
        <taxon>Actinomycetota</taxon>
        <taxon>Actinomycetes</taxon>
        <taxon>Kitasatosporales</taxon>
        <taxon>Streptomycetaceae</taxon>
        <taxon>Streptomyces</taxon>
    </lineage>
</organism>
<name>A0ABW2W6G0_9ACTN</name>
<accession>A0ABW2W6G0</accession>
<feature type="domain" description="Trypsin-co-occurring" evidence="1">
    <location>
        <begin position="2"/>
        <end position="89"/>
    </location>
</feature>
<dbReference type="RefSeq" id="WP_381607749.1">
    <property type="nucleotide sequence ID" value="NZ_JBHTEB010000001.1"/>
</dbReference>
<dbReference type="NCBIfam" id="NF041216">
    <property type="entry name" value="CU044_2847_fam"/>
    <property type="match status" value="1"/>
</dbReference>
<evidence type="ECO:0000313" key="2">
    <source>
        <dbReference type="EMBL" id="MFD0315073.1"/>
    </source>
</evidence>
<evidence type="ECO:0000313" key="3">
    <source>
        <dbReference type="Proteomes" id="UP001597023"/>
    </source>
</evidence>
<dbReference type="Proteomes" id="UP001597023">
    <property type="component" value="Unassembled WGS sequence"/>
</dbReference>
<dbReference type="InterPro" id="IPR045794">
    <property type="entry name" value="Trypco1"/>
</dbReference>
<evidence type="ECO:0000259" key="1">
    <source>
        <dbReference type="Pfam" id="PF19493"/>
    </source>
</evidence>
<dbReference type="EMBL" id="JBHTEB010000001">
    <property type="protein sequence ID" value="MFD0315073.1"/>
    <property type="molecule type" value="Genomic_DNA"/>
</dbReference>